<dbReference type="InterPro" id="IPR000847">
    <property type="entry name" value="LysR_HTH_N"/>
</dbReference>
<dbReference type="GO" id="GO:0003700">
    <property type="term" value="F:DNA-binding transcription factor activity"/>
    <property type="evidence" value="ECO:0007669"/>
    <property type="project" value="InterPro"/>
</dbReference>
<dbReference type="GO" id="GO:0043565">
    <property type="term" value="F:sequence-specific DNA binding"/>
    <property type="evidence" value="ECO:0007669"/>
    <property type="project" value="TreeGrafter"/>
</dbReference>
<dbReference type="InterPro" id="IPR058163">
    <property type="entry name" value="LysR-type_TF_proteobact-type"/>
</dbReference>
<dbReference type="Pfam" id="PF00126">
    <property type="entry name" value="HTH_1"/>
    <property type="match status" value="1"/>
</dbReference>
<dbReference type="FunFam" id="1.10.10.10:FF:000001">
    <property type="entry name" value="LysR family transcriptional regulator"/>
    <property type="match status" value="1"/>
</dbReference>
<dbReference type="PANTHER" id="PTHR30537:SF68">
    <property type="entry name" value="TRANSCRIPTIONAL REGULATOR-RELATED"/>
    <property type="match status" value="1"/>
</dbReference>
<dbReference type="AlphaFoldDB" id="A0A8J7CYU1"/>
<dbReference type="CDD" id="cd08422">
    <property type="entry name" value="PBP2_CrgA_like"/>
    <property type="match status" value="1"/>
</dbReference>
<evidence type="ECO:0000313" key="6">
    <source>
        <dbReference type="EMBL" id="MBE3636958.1"/>
    </source>
</evidence>
<dbReference type="SUPFAM" id="SSF46785">
    <property type="entry name" value="Winged helix' DNA-binding domain"/>
    <property type="match status" value="1"/>
</dbReference>
<dbReference type="Proteomes" id="UP000609121">
    <property type="component" value="Unassembled WGS sequence"/>
</dbReference>
<dbReference type="InterPro" id="IPR005119">
    <property type="entry name" value="LysR_subst-bd"/>
</dbReference>
<sequence>MSMDLNALREFSAVVEEGSFAAAARRLETPKSTVSKRIQDLERDLGVTLIERSTRRLRLTQEGAIVLARAERILADAAEIAQSLDGTAGPLRGHLRIAAPQLFGQTFLGPLAAECRRRHPGLTLEIVLTDGQPDPEEDGFDAVIRLGRGSGALVCRPLFHSTSVLVAAPGALTAPPAHPRAIGDCPVVLHGIGLIQTWHLSDGRDEVFVRLAGGLGLSSYPGVHAAALSGAGLALLPEYLVADDIAAGRLLRHLPQWSSLPVELSLLHPAARTMTHRLRAFVDLLQEVFPAAAEPA</sequence>
<dbReference type="RefSeq" id="WP_193179141.1">
    <property type="nucleotide sequence ID" value="NZ_JACVXA010000004.1"/>
</dbReference>
<evidence type="ECO:0000256" key="1">
    <source>
        <dbReference type="ARBA" id="ARBA00009437"/>
    </source>
</evidence>
<feature type="domain" description="HTH lysR-type" evidence="5">
    <location>
        <begin position="3"/>
        <end position="60"/>
    </location>
</feature>
<dbReference type="InterPro" id="IPR036388">
    <property type="entry name" value="WH-like_DNA-bd_sf"/>
</dbReference>
<evidence type="ECO:0000256" key="4">
    <source>
        <dbReference type="ARBA" id="ARBA00023163"/>
    </source>
</evidence>
<dbReference type="Pfam" id="PF03466">
    <property type="entry name" value="LysR_substrate"/>
    <property type="match status" value="1"/>
</dbReference>
<comment type="caution">
    <text evidence="6">The sequence shown here is derived from an EMBL/GenBank/DDBJ whole genome shotgun (WGS) entry which is preliminary data.</text>
</comment>
<evidence type="ECO:0000256" key="3">
    <source>
        <dbReference type="ARBA" id="ARBA00023125"/>
    </source>
</evidence>
<dbReference type="InterPro" id="IPR036390">
    <property type="entry name" value="WH_DNA-bd_sf"/>
</dbReference>
<proteinExistence type="inferred from homology"/>
<evidence type="ECO:0000313" key="7">
    <source>
        <dbReference type="Proteomes" id="UP000609121"/>
    </source>
</evidence>
<keyword evidence="7" id="KW-1185">Reference proteome</keyword>
<dbReference type="SUPFAM" id="SSF53850">
    <property type="entry name" value="Periplasmic binding protein-like II"/>
    <property type="match status" value="1"/>
</dbReference>
<dbReference type="PANTHER" id="PTHR30537">
    <property type="entry name" value="HTH-TYPE TRANSCRIPTIONAL REGULATOR"/>
    <property type="match status" value="1"/>
</dbReference>
<keyword evidence="2" id="KW-0805">Transcription regulation</keyword>
<name>A0A8J7CYU1_9RHOB</name>
<dbReference type="EMBL" id="JACVXA010000004">
    <property type="protein sequence ID" value="MBE3636958.1"/>
    <property type="molecule type" value="Genomic_DNA"/>
</dbReference>
<evidence type="ECO:0000259" key="5">
    <source>
        <dbReference type="PROSITE" id="PS50931"/>
    </source>
</evidence>
<dbReference type="GO" id="GO:0006351">
    <property type="term" value="P:DNA-templated transcription"/>
    <property type="evidence" value="ECO:0007669"/>
    <property type="project" value="TreeGrafter"/>
</dbReference>
<evidence type="ECO:0000256" key="2">
    <source>
        <dbReference type="ARBA" id="ARBA00023015"/>
    </source>
</evidence>
<comment type="similarity">
    <text evidence="1">Belongs to the LysR transcriptional regulatory family.</text>
</comment>
<protein>
    <submittedName>
        <fullName evidence="6">LysR family transcriptional regulator</fullName>
    </submittedName>
</protein>
<keyword evidence="3" id="KW-0238">DNA-binding</keyword>
<accession>A0A8J7CYU1</accession>
<keyword evidence="4" id="KW-0804">Transcription</keyword>
<reference evidence="6" key="1">
    <citation type="submission" date="2020-09" db="EMBL/GenBank/DDBJ databases">
        <title>A novel bacterium of genus Mangrovicoccus, isolated from South China Sea.</title>
        <authorList>
            <person name="Huang H."/>
            <person name="Mo K."/>
            <person name="Hu Y."/>
        </authorList>
    </citation>
    <scope>NUCLEOTIDE SEQUENCE</scope>
    <source>
        <strain evidence="6">HB182678</strain>
    </source>
</reference>
<organism evidence="6 7">
    <name type="scientific">Mangrovicoccus algicola</name>
    <dbReference type="NCBI Taxonomy" id="2771008"/>
    <lineage>
        <taxon>Bacteria</taxon>
        <taxon>Pseudomonadati</taxon>
        <taxon>Pseudomonadota</taxon>
        <taxon>Alphaproteobacteria</taxon>
        <taxon>Rhodobacterales</taxon>
        <taxon>Paracoccaceae</taxon>
        <taxon>Mangrovicoccus</taxon>
    </lineage>
</organism>
<dbReference type="Gene3D" id="3.40.190.290">
    <property type="match status" value="1"/>
</dbReference>
<dbReference type="PROSITE" id="PS50931">
    <property type="entry name" value="HTH_LYSR"/>
    <property type="match status" value="1"/>
</dbReference>
<gene>
    <name evidence="6" type="ORF">ICN82_01915</name>
</gene>
<dbReference type="Gene3D" id="1.10.10.10">
    <property type="entry name" value="Winged helix-like DNA-binding domain superfamily/Winged helix DNA-binding domain"/>
    <property type="match status" value="1"/>
</dbReference>